<dbReference type="EMBL" id="CP043538">
    <property type="protein sequence ID" value="QGY03538.1"/>
    <property type="molecule type" value="Genomic_DNA"/>
</dbReference>
<dbReference type="Proteomes" id="UP000012488">
    <property type="component" value="Chromosome"/>
</dbReference>
<feature type="region of interest" description="Disordered" evidence="1">
    <location>
        <begin position="16"/>
        <end position="58"/>
    </location>
</feature>
<protein>
    <submittedName>
        <fullName evidence="2">Uncharacterized protein</fullName>
    </submittedName>
</protein>
<feature type="compositionally biased region" description="Basic residues" evidence="1">
    <location>
        <begin position="25"/>
        <end position="41"/>
    </location>
</feature>
<proteinExistence type="predicted"/>
<reference evidence="2 3" key="1">
    <citation type="journal article" date="2012" name="Genet. Mol. Biol.">
        <title>Analysis of 16S rRNA and mxaF genes revealing insights into Methylobacterium niche-specific plant association.</title>
        <authorList>
            <person name="Dourado M.N."/>
            <person name="Andreote F.D."/>
            <person name="Dini-Andreote F."/>
            <person name="Conti R."/>
            <person name="Araujo J.M."/>
            <person name="Araujo W.L."/>
        </authorList>
    </citation>
    <scope>NUCLEOTIDE SEQUENCE [LARGE SCALE GENOMIC DNA]</scope>
    <source>
        <strain evidence="2 3">SR1.6/6</strain>
    </source>
</reference>
<sequence length="385" mass="41202">MWTDFDASSHKILAEAEAAAARERARSKKRHKQPPRSKRKSNGAPHPAPNKLTLGKPTLSTASAQPAALVVQTDPVPPDLEAFRDEQTEAIQAQILHIATHIGALDSQDAQPQRTRIEHNEIAGVDYFVLSSEDADIISDNETYRAKITTSTASVLCAIEMKSPERSHCHGAFRRVGLAGMGLISLISALSLLNPGSHLEAEAPGTIDQAPVSVGVWTDPPPLEPVRSAADISPIGPQPKQQVVAAPTSLAFVQKAPPEVSPHTDLPTDNRLVEATSVPLVPVPQEVVQSASVTLVPLPPRRPVSLIARHIPVAHPVTTTVTLSTDGPAEPAVEQAEPPESYASFSARKHEIGTHKLPWGMARLHEDPNSDTGRGAVWDFVPTEP</sequence>
<name>A0A6B9FR64_9HYPH</name>
<dbReference type="AlphaFoldDB" id="A0A6B9FR64"/>
<reference evidence="2 3" key="2">
    <citation type="journal article" date="2013" name="Genome Announc.">
        <title>Draft Genome Sequence of Methylobacterium mesophilicum Strain SR1.6/6, Isolated from Citrus sinensis.</title>
        <authorList>
            <person name="Marinho Almeida D."/>
            <person name="Dini-Andreote F."/>
            <person name="Camargo Neves A.A."/>
            <person name="Juca Ramos R.T."/>
            <person name="Andreote F.D."/>
            <person name="Carneiro A.R."/>
            <person name="Oliveira de Souza Lima A."/>
            <person name="Caracciolo Gomes de Sa P.H."/>
            <person name="Ribeiro Barbosa M.S."/>
            <person name="Araujo W.L."/>
            <person name="Silva A."/>
        </authorList>
    </citation>
    <scope>NUCLEOTIDE SEQUENCE [LARGE SCALE GENOMIC DNA]</scope>
    <source>
        <strain evidence="2 3">SR1.6/6</strain>
    </source>
</reference>
<organism evidence="2 3">
    <name type="scientific">Methylobacterium mesophilicum SR1.6/6</name>
    <dbReference type="NCBI Taxonomy" id="908290"/>
    <lineage>
        <taxon>Bacteria</taxon>
        <taxon>Pseudomonadati</taxon>
        <taxon>Pseudomonadota</taxon>
        <taxon>Alphaproteobacteria</taxon>
        <taxon>Hyphomicrobiales</taxon>
        <taxon>Methylobacteriaceae</taxon>
        <taxon>Methylobacterium</taxon>
    </lineage>
</organism>
<evidence type="ECO:0000313" key="2">
    <source>
        <dbReference type="EMBL" id="QGY03538.1"/>
    </source>
</evidence>
<dbReference type="KEGG" id="mmes:MMSR116_17835"/>
<gene>
    <name evidence="2" type="ORF">MMSR116_17835</name>
</gene>
<evidence type="ECO:0000256" key="1">
    <source>
        <dbReference type="SAM" id="MobiDB-lite"/>
    </source>
</evidence>
<accession>A0A6B9FR64</accession>
<feature type="region of interest" description="Disordered" evidence="1">
    <location>
        <begin position="366"/>
        <end position="385"/>
    </location>
</feature>
<evidence type="ECO:0000313" key="3">
    <source>
        <dbReference type="Proteomes" id="UP000012488"/>
    </source>
</evidence>
<dbReference type="RefSeq" id="WP_010687696.1">
    <property type="nucleotide sequence ID" value="NZ_CP043538.1"/>
</dbReference>